<dbReference type="GO" id="GO:0008010">
    <property type="term" value="F:structural constituent of chitin-based larval cuticle"/>
    <property type="evidence" value="ECO:0007669"/>
    <property type="project" value="TreeGrafter"/>
</dbReference>
<keyword evidence="3" id="KW-1185">Reference proteome</keyword>
<dbReference type="InterPro" id="IPR000618">
    <property type="entry name" value="Insect_cuticle"/>
</dbReference>
<dbReference type="Proteomes" id="UP000887013">
    <property type="component" value="Unassembled WGS sequence"/>
</dbReference>
<comment type="caution">
    <text evidence="2">The sequence shown here is derived from an EMBL/GenBank/DDBJ whole genome shotgun (WGS) entry which is preliminary data.</text>
</comment>
<evidence type="ECO:0000313" key="2">
    <source>
        <dbReference type="EMBL" id="GFT02653.1"/>
    </source>
</evidence>
<accession>A0A8X6NA54</accession>
<dbReference type="PANTHER" id="PTHR10380">
    <property type="entry name" value="CUTICLE PROTEIN"/>
    <property type="match status" value="1"/>
</dbReference>
<keyword evidence="1" id="KW-0193">Cuticle</keyword>
<proteinExistence type="predicted"/>
<dbReference type="AlphaFoldDB" id="A0A8X6NA54"/>
<name>A0A8X6NA54_NEPPI</name>
<organism evidence="2 3">
    <name type="scientific">Nephila pilipes</name>
    <name type="common">Giant wood spider</name>
    <name type="synonym">Nephila maculata</name>
    <dbReference type="NCBI Taxonomy" id="299642"/>
    <lineage>
        <taxon>Eukaryota</taxon>
        <taxon>Metazoa</taxon>
        <taxon>Ecdysozoa</taxon>
        <taxon>Arthropoda</taxon>
        <taxon>Chelicerata</taxon>
        <taxon>Arachnida</taxon>
        <taxon>Araneae</taxon>
        <taxon>Araneomorphae</taxon>
        <taxon>Entelegynae</taxon>
        <taxon>Araneoidea</taxon>
        <taxon>Nephilidae</taxon>
        <taxon>Nephila</taxon>
    </lineage>
</organism>
<reference evidence="2" key="1">
    <citation type="submission" date="2020-08" db="EMBL/GenBank/DDBJ databases">
        <title>Multicomponent nature underlies the extraordinary mechanical properties of spider dragline silk.</title>
        <authorList>
            <person name="Kono N."/>
            <person name="Nakamura H."/>
            <person name="Mori M."/>
            <person name="Yoshida Y."/>
            <person name="Ohtoshi R."/>
            <person name="Malay A.D."/>
            <person name="Moran D.A.P."/>
            <person name="Tomita M."/>
            <person name="Numata K."/>
            <person name="Arakawa K."/>
        </authorList>
    </citation>
    <scope>NUCLEOTIDE SEQUENCE</scope>
</reference>
<evidence type="ECO:0000313" key="3">
    <source>
        <dbReference type="Proteomes" id="UP000887013"/>
    </source>
</evidence>
<dbReference type="GO" id="GO:0062129">
    <property type="term" value="C:chitin-based extracellular matrix"/>
    <property type="evidence" value="ECO:0007669"/>
    <property type="project" value="TreeGrafter"/>
</dbReference>
<evidence type="ECO:0000256" key="1">
    <source>
        <dbReference type="PROSITE-ProRule" id="PRU00497"/>
    </source>
</evidence>
<dbReference type="InterPro" id="IPR050468">
    <property type="entry name" value="Cuticle_Struct_Prot"/>
</dbReference>
<dbReference type="Pfam" id="PF00379">
    <property type="entry name" value="Chitin_bind_4"/>
    <property type="match status" value="1"/>
</dbReference>
<dbReference type="PROSITE" id="PS51155">
    <property type="entry name" value="CHIT_BIND_RR_2"/>
    <property type="match status" value="1"/>
</dbReference>
<gene>
    <name evidence="2" type="primary">NCL1_40521</name>
    <name evidence="2" type="ORF">NPIL_253871</name>
</gene>
<protein>
    <submittedName>
        <fullName evidence="2">ATP-grasp domain-containing protein</fullName>
    </submittedName>
</protein>
<sequence>MLSEKFVFTLFLTKLTNHILLGKLQREHLNLREVSETFNSEEAFTKEEVLPSPYSFNIKTGAAYGTKVTREEVGDSEGRVKGTYTVSGPRGATRVVQYQADDTGFHANIKTSEPNIKTHSPSNARIEAISTKGILESGINKPKVRISNQALPRPQITAQSLPEVGHSDDIIQLNRLLMQKQNEDELRYAVSGVLNSDLEVDKFSLSAEDLKGISKRLEADKDKSLLLSMPLNNPNQVHSGNIGREIISSSMLTRVSSDALNQRLGSSVMRVTDERKRGGLRVKSGDQLLESKEFAGLVSTAQLMKDGQQVLDQAHIDPPVEIQQNVEPSFPAVSTIKKTVNKITQVKESNNRFSNVEQSKVTQTVLAGSSPASHTFHSTLGKDDANQLQVKVDDVLEQSRLSKAPFDATKQNTNRPPVQSKLVLEKISQKYLQEKVPITIPGYVPPPSFMSPFNYRVPQIRTPIMQQQERLDQILV</sequence>
<dbReference type="EMBL" id="BMAW01102092">
    <property type="protein sequence ID" value="GFT02653.1"/>
    <property type="molecule type" value="Genomic_DNA"/>
</dbReference>
<dbReference type="OrthoDB" id="6437328at2759"/>